<reference evidence="2 4" key="1">
    <citation type="journal article" date="2012" name="Nature">
        <title>Algal genomes reveal evolutionary mosaicism and the fate of nucleomorphs.</title>
        <authorList>
            <consortium name="DOE Joint Genome Institute"/>
            <person name="Curtis B.A."/>
            <person name="Tanifuji G."/>
            <person name="Burki F."/>
            <person name="Gruber A."/>
            <person name="Irimia M."/>
            <person name="Maruyama S."/>
            <person name="Arias M.C."/>
            <person name="Ball S.G."/>
            <person name="Gile G.H."/>
            <person name="Hirakawa Y."/>
            <person name="Hopkins J.F."/>
            <person name="Kuo A."/>
            <person name="Rensing S.A."/>
            <person name="Schmutz J."/>
            <person name="Symeonidi A."/>
            <person name="Elias M."/>
            <person name="Eveleigh R.J."/>
            <person name="Herman E.K."/>
            <person name="Klute M.J."/>
            <person name="Nakayama T."/>
            <person name="Obornik M."/>
            <person name="Reyes-Prieto A."/>
            <person name="Armbrust E.V."/>
            <person name="Aves S.J."/>
            <person name="Beiko R.G."/>
            <person name="Coutinho P."/>
            <person name="Dacks J.B."/>
            <person name="Durnford D.G."/>
            <person name="Fast N.M."/>
            <person name="Green B.R."/>
            <person name="Grisdale C.J."/>
            <person name="Hempel F."/>
            <person name="Henrissat B."/>
            <person name="Hoppner M.P."/>
            <person name="Ishida K."/>
            <person name="Kim E."/>
            <person name="Koreny L."/>
            <person name="Kroth P.G."/>
            <person name="Liu Y."/>
            <person name="Malik S.B."/>
            <person name="Maier U.G."/>
            <person name="McRose D."/>
            <person name="Mock T."/>
            <person name="Neilson J.A."/>
            <person name="Onodera N.T."/>
            <person name="Poole A.M."/>
            <person name="Pritham E.J."/>
            <person name="Richards T.A."/>
            <person name="Rocap G."/>
            <person name="Roy S.W."/>
            <person name="Sarai C."/>
            <person name="Schaack S."/>
            <person name="Shirato S."/>
            <person name="Slamovits C.H."/>
            <person name="Spencer D.F."/>
            <person name="Suzuki S."/>
            <person name="Worden A.Z."/>
            <person name="Zauner S."/>
            <person name="Barry K."/>
            <person name="Bell C."/>
            <person name="Bharti A.K."/>
            <person name="Crow J.A."/>
            <person name="Grimwood J."/>
            <person name="Kramer R."/>
            <person name="Lindquist E."/>
            <person name="Lucas S."/>
            <person name="Salamov A."/>
            <person name="McFadden G.I."/>
            <person name="Lane C.E."/>
            <person name="Keeling P.J."/>
            <person name="Gray M.W."/>
            <person name="Grigoriev I.V."/>
            <person name="Archibald J.M."/>
        </authorList>
    </citation>
    <scope>NUCLEOTIDE SEQUENCE</scope>
    <source>
        <strain evidence="2 4">CCMP2712</strain>
    </source>
</reference>
<dbReference type="PaxDb" id="55529-EKX54353"/>
<gene>
    <name evidence="2" type="ORF">GUITHDRAFT_149988</name>
</gene>
<reference evidence="3" key="3">
    <citation type="submission" date="2016-03" db="UniProtKB">
        <authorList>
            <consortium name="EnsemblProtists"/>
        </authorList>
    </citation>
    <scope>IDENTIFICATION</scope>
</reference>
<accession>L1K1W8</accession>
<feature type="region of interest" description="Disordered" evidence="1">
    <location>
        <begin position="115"/>
        <end position="202"/>
    </location>
</feature>
<keyword evidence="4" id="KW-1185">Reference proteome</keyword>
<feature type="compositionally biased region" description="Basic and acidic residues" evidence="1">
    <location>
        <begin position="152"/>
        <end position="164"/>
    </location>
</feature>
<proteinExistence type="predicted"/>
<dbReference type="KEGG" id="gtt:GUITHDRAFT_149988"/>
<dbReference type="EMBL" id="JH992967">
    <property type="protein sequence ID" value="EKX54353.1"/>
    <property type="molecule type" value="Genomic_DNA"/>
</dbReference>
<feature type="compositionally biased region" description="Acidic residues" evidence="1">
    <location>
        <begin position="181"/>
        <end position="202"/>
    </location>
</feature>
<evidence type="ECO:0000313" key="2">
    <source>
        <dbReference type="EMBL" id="EKX54353.1"/>
    </source>
</evidence>
<evidence type="ECO:0000313" key="3">
    <source>
        <dbReference type="EnsemblProtists" id="EKX54353"/>
    </source>
</evidence>
<dbReference type="Proteomes" id="UP000011087">
    <property type="component" value="Unassembled WGS sequence"/>
</dbReference>
<dbReference type="EnsemblProtists" id="EKX54353">
    <property type="protein sequence ID" value="EKX54353"/>
    <property type="gene ID" value="GUITHDRAFT_149988"/>
</dbReference>
<dbReference type="AlphaFoldDB" id="L1K1W8"/>
<dbReference type="HOGENOM" id="CLU_1006275_0_0_1"/>
<sequence>MQGNHMEAARTYASCCTPGKSQRRYTYLRPQYLDVQLAEEPASLQCSIHECEHSFDAALDQFMESILKILEMHDMEIVLFRALLTNLYSICCVVGDGRYLGRIWQSLAVRLRSGSRHGSSGSEHASSKQAAAATPSSSSSAAAAATTPTGLRDGDREGGGVLEKRRSKSGNLTIYTGCDGNENEEAGEEEDTGSDWDDSDGWSDEEDVAALELEAGSFLSSLKELSRQWVGETSMPENRRSLRRMLRMEVEASPSSWEDMLLCMPETVSSMVRKLTS</sequence>
<dbReference type="GeneID" id="17311070"/>
<evidence type="ECO:0000313" key="4">
    <source>
        <dbReference type="Proteomes" id="UP000011087"/>
    </source>
</evidence>
<organism evidence="2">
    <name type="scientific">Guillardia theta (strain CCMP2712)</name>
    <name type="common">Cryptophyte</name>
    <dbReference type="NCBI Taxonomy" id="905079"/>
    <lineage>
        <taxon>Eukaryota</taxon>
        <taxon>Cryptophyceae</taxon>
        <taxon>Pyrenomonadales</taxon>
        <taxon>Geminigeraceae</taxon>
        <taxon>Guillardia</taxon>
    </lineage>
</organism>
<reference evidence="4" key="2">
    <citation type="submission" date="2012-11" db="EMBL/GenBank/DDBJ databases">
        <authorList>
            <person name="Kuo A."/>
            <person name="Curtis B.A."/>
            <person name="Tanifuji G."/>
            <person name="Burki F."/>
            <person name="Gruber A."/>
            <person name="Irimia M."/>
            <person name="Maruyama S."/>
            <person name="Arias M.C."/>
            <person name="Ball S.G."/>
            <person name="Gile G.H."/>
            <person name="Hirakawa Y."/>
            <person name="Hopkins J.F."/>
            <person name="Rensing S.A."/>
            <person name="Schmutz J."/>
            <person name="Symeonidi A."/>
            <person name="Elias M."/>
            <person name="Eveleigh R.J."/>
            <person name="Herman E.K."/>
            <person name="Klute M.J."/>
            <person name="Nakayama T."/>
            <person name="Obornik M."/>
            <person name="Reyes-Prieto A."/>
            <person name="Armbrust E.V."/>
            <person name="Aves S.J."/>
            <person name="Beiko R.G."/>
            <person name="Coutinho P."/>
            <person name="Dacks J.B."/>
            <person name="Durnford D.G."/>
            <person name="Fast N.M."/>
            <person name="Green B.R."/>
            <person name="Grisdale C."/>
            <person name="Hempe F."/>
            <person name="Henrissat B."/>
            <person name="Hoppner M.P."/>
            <person name="Ishida K.-I."/>
            <person name="Kim E."/>
            <person name="Koreny L."/>
            <person name="Kroth P.G."/>
            <person name="Liu Y."/>
            <person name="Malik S.-B."/>
            <person name="Maier U.G."/>
            <person name="McRose D."/>
            <person name="Mock T."/>
            <person name="Neilson J.A."/>
            <person name="Onodera N.T."/>
            <person name="Poole A.M."/>
            <person name="Pritham E.J."/>
            <person name="Richards T.A."/>
            <person name="Rocap G."/>
            <person name="Roy S.W."/>
            <person name="Sarai C."/>
            <person name="Schaack S."/>
            <person name="Shirato S."/>
            <person name="Slamovits C.H."/>
            <person name="Spencer D.F."/>
            <person name="Suzuki S."/>
            <person name="Worden A.Z."/>
            <person name="Zauner S."/>
            <person name="Barry K."/>
            <person name="Bell C."/>
            <person name="Bharti A.K."/>
            <person name="Crow J.A."/>
            <person name="Grimwood J."/>
            <person name="Kramer R."/>
            <person name="Lindquist E."/>
            <person name="Lucas S."/>
            <person name="Salamov A."/>
            <person name="McFadden G.I."/>
            <person name="Lane C.E."/>
            <person name="Keeling P.J."/>
            <person name="Gray M.W."/>
            <person name="Grigoriev I.V."/>
            <person name="Archibald J.M."/>
        </authorList>
    </citation>
    <scope>NUCLEOTIDE SEQUENCE</scope>
    <source>
        <strain evidence="4">CCMP2712</strain>
    </source>
</reference>
<evidence type="ECO:0000256" key="1">
    <source>
        <dbReference type="SAM" id="MobiDB-lite"/>
    </source>
</evidence>
<protein>
    <submittedName>
        <fullName evidence="2 3">Uncharacterized protein</fullName>
    </submittedName>
</protein>
<feature type="compositionally biased region" description="Low complexity" evidence="1">
    <location>
        <begin position="116"/>
        <end position="149"/>
    </location>
</feature>
<dbReference type="RefSeq" id="XP_005841333.1">
    <property type="nucleotide sequence ID" value="XM_005841276.1"/>
</dbReference>
<name>L1K1W8_GUITC</name>